<dbReference type="Pfam" id="PF13365">
    <property type="entry name" value="Trypsin_2"/>
    <property type="match status" value="1"/>
</dbReference>
<keyword evidence="2" id="KW-0732">Signal</keyword>
<dbReference type="EMBL" id="CP049221">
    <property type="protein sequence ID" value="QTG17291.1"/>
    <property type="molecule type" value="Genomic_DNA"/>
</dbReference>
<dbReference type="AlphaFoldDB" id="A0AAJ4N987"/>
<evidence type="ECO:0000313" key="6">
    <source>
        <dbReference type="Proteomes" id="UP000663946"/>
    </source>
</evidence>
<organism evidence="5 6">
    <name type="scientific">Agrobacterium tumefaciens</name>
    <dbReference type="NCBI Taxonomy" id="358"/>
    <lineage>
        <taxon>Bacteria</taxon>
        <taxon>Pseudomonadati</taxon>
        <taxon>Pseudomonadota</taxon>
        <taxon>Alphaproteobacteria</taxon>
        <taxon>Hyphomicrobiales</taxon>
        <taxon>Rhizobiaceae</taxon>
        <taxon>Rhizobium/Agrobacterium group</taxon>
        <taxon>Agrobacterium</taxon>
        <taxon>Agrobacterium tumefaciens complex</taxon>
    </lineage>
</organism>
<proteinExistence type="predicted"/>
<evidence type="ECO:0000256" key="1">
    <source>
        <dbReference type="ARBA" id="ARBA00022670"/>
    </source>
</evidence>
<dbReference type="GO" id="GO:0008236">
    <property type="term" value="F:serine-type peptidase activity"/>
    <property type="evidence" value="ECO:0007669"/>
    <property type="project" value="UniProtKB-KW"/>
</dbReference>
<protein>
    <submittedName>
        <fullName evidence="5">Trypsin-like peptidase domain-containing protein</fullName>
    </submittedName>
</protein>
<evidence type="ECO:0000256" key="4">
    <source>
        <dbReference type="ARBA" id="ARBA00022825"/>
    </source>
</evidence>
<keyword evidence="5" id="KW-0614">Plasmid</keyword>
<keyword evidence="4" id="KW-0720">Serine protease</keyword>
<dbReference type="InterPro" id="IPR043504">
    <property type="entry name" value="Peptidase_S1_PA_chymotrypsin"/>
</dbReference>
<geneLocation type="plasmid" evidence="5 6">
    <name>pQ15_94_4</name>
</geneLocation>
<keyword evidence="3" id="KW-0378">Hydrolase</keyword>
<dbReference type="Gene3D" id="2.40.10.10">
    <property type="entry name" value="Trypsin-like serine proteases"/>
    <property type="match status" value="2"/>
</dbReference>
<evidence type="ECO:0000256" key="3">
    <source>
        <dbReference type="ARBA" id="ARBA00022801"/>
    </source>
</evidence>
<dbReference type="SUPFAM" id="SSF50494">
    <property type="entry name" value="Trypsin-like serine proteases"/>
    <property type="match status" value="1"/>
</dbReference>
<sequence>MNRFKPQSLPTGQVQTFNASEIVSAVEHLAELGKPEALGAVFDFIKDKKIGELIPNRFQVEKLLSDGLSGGAAALVGLAQEHDPDSKIIGALQARAWKELAYYASDIGASGAKDAISNAMDGYREQYQSNPESRIRSGINLIGLATLARQLDIAVPDDIDRVQLATSVLSDLNKTPQAARGPQFHASRAEAFVALDDMDRAQLELGKLAQDPGTSAETLGAVTRQLRHLWKINEKSEQGVGIIQSLGAAILTRDFDVARLPFDDVRALAEEPAPSDAQLEAILGRDGPVSYQWVKLGMESAQSVGIMRTAARRFGTGFIVRGGDILPALGDELCVLTNAHVVSSNPDDKSESPDNAEIVFEAADRDRAYSFSEVRSWSKVTLDATLLRFNGEPPKLKPLPFAKNLPLADGTQRVYVIGYPNGGELSFSLQHNTLIDHEGPPSGKPLDGSVCRVQYTAPTEQGNSGSPVFNSQNWRVIALHHAGDAKAMRRLNGREDTWPANEGIWIQSICAAGQN</sequence>
<accession>A0AAJ4N987</accession>
<dbReference type="RefSeq" id="WP_333722997.1">
    <property type="nucleotide sequence ID" value="NZ_CP049221.1"/>
</dbReference>
<keyword evidence="1" id="KW-0645">Protease</keyword>
<dbReference type="InterPro" id="IPR009003">
    <property type="entry name" value="Peptidase_S1_PA"/>
</dbReference>
<evidence type="ECO:0000313" key="5">
    <source>
        <dbReference type="EMBL" id="QTG17291.1"/>
    </source>
</evidence>
<dbReference type="PROSITE" id="PS00673">
    <property type="entry name" value="V8_SER"/>
    <property type="match status" value="1"/>
</dbReference>
<name>A0AAJ4N987_AGRTU</name>
<dbReference type="InterPro" id="IPR000126">
    <property type="entry name" value="V8_ser_AS"/>
</dbReference>
<dbReference type="GO" id="GO:0006508">
    <property type="term" value="P:proteolysis"/>
    <property type="evidence" value="ECO:0007669"/>
    <property type="project" value="UniProtKB-KW"/>
</dbReference>
<gene>
    <name evidence="5" type="ORF">G6M86_28825</name>
</gene>
<evidence type="ECO:0000256" key="2">
    <source>
        <dbReference type="ARBA" id="ARBA00022729"/>
    </source>
</evidence>
<reference evidence="5" key="1">
    <citation type="submission" date="2020-02" db="EMBL/GenBank/DDBJ databases">
        <title>Unexpected conservation and global transmission of agrobacterial virulence plasmids.</title>
        <authorList>
            <person name="Weisberg A.J."/>
            <person name="Davis E.W. II"/>
            <person name="Tabima J.R."/>
            <person name="Belcher M.S."/>
            <person name="Miller M."/>
            <person name="Kuo C.-H."/>
            <person name="Loper J.E."/>
            <person name="Grunwald N.J."/>
            <person name="Putnam M.L."/>
            <person name="Chang J.H."/>
        </authorList>
    </citation>
    <scope>NUCLEOTIDE SEQUENCE</scope>
    <source>
        <strain evidence="5">Q15/94</strain>
        <plasmid evidence="5">pQ15_94_4</plasmid>
    </source>
</reference>
<dbReference type="Proteomes" id="UP000663946">
    <property type="component" value="Plasmid pQ15_94_4"/>
</dbReference>